<accession>A0A109V0M8</accession>
<organism evidence="1 2">
    <name type="scientific">Eremothecium sinecaudum</name>
    <dbReference type="NCBI Taxonomy" id="45286"/>
    <lineage>
        <taxon>Eukaryota</taxon>
        <taxon>Fungi</taxon>
        <taxon>Dikarya</taxon>
        <taxon>Ascomycota</taxon>
        <taxon>Saccharomycotina</taxon>
        <taxon>Saccharomycetes</taxon>
        <taxon>Saccharomycetales</taxon>
        <taxon>Saccharomycetaceae</taxon>
        <taxon>Eremothecium</taxon>
    </lineage>
</organism>
<evidence type="ECO:0000313" key="2">
    <source>
        <dbReference type="Proteomes" id="UP000243052"/>
    </source>
</evidence>
<dbReference type="Pfam" id="PF08643">
    <property type="entry name" value="DUF1776"/>
    <property type="match status" value="1"/>
</dbReference>
<reference evidence="1 2" key="1">
    <citation type="submission" date="2016-01" db="EMBL/GenBank/DDBJ databases">
        <title>Genome sequence of the yeast Holleya sinecauda.</title>
        <authorList>
            <person name="Dietrich F.S."/>
        </authorList>
    </citation>
    <scope>NUCLEOTIDE SEQUENCE [LARGE SCALE GENOMIC DNA]</scope>
    <source>
        <strain evidence="1 2">ATCC 58844</strain>
    </source>
</reference>
<dbReference type="EMBL" id="CP014247">
    <property type="protein sequence ID" value="AMD22143.1"/>
    <property type="molecule type" value="Genomic_DNA"/>
</dbReference>
<proteinExistence type="predicted"/>
<dbReference type="Proteomes" id="UP000243052">
    <property type="component" value="Chromosome vii"/>
</dbReference>
<dbReference type="OrthoDB" id="5308060at2759"/>
<gene>
    <name evidence="1" type="ORF">AW171_hschr74160</name>
</gene>
<keyword evidence="2" id="KW-1185">Reference proteome</keyword>
<evidence type="ECO:0000313" key="1">
    <source>
        <dbReference type="EMBL" id="AMD22143.1"/>
    </source>
</evidence>
<dbReference type="GeneID" id="28725480"/>
<dbReference type="InterPro" id="IPR013952">
    <property type="entry name" value="DUF1776_fun"/>
</dbReference>
<dbReference type="RefSeq" id="XP_017989139.1">
    <property type="nucleotide sequence ID" value="XM_018133698.1"/>
</dbReference>
<name>A0A109V0M8_9SACH</name>
<sequence>MSEWWLNALFDTYDKGKQKVEDFGVTATQAITHVYGITKDAWSEIIEKQRFNEYLDSFELNKLGSEIPRSSKVAFSENGNEGKIFSVLVGILSNRALKIGAGITAAGILLYGVGKFAIPTLPAHLETDKEVLLIIGDMSDPITRSLVYDLYRRGFILFICSTKEGNDTQLEEEYEQIPSPWDKEDGLIHITSLKASLTRFSKYLEQENKHLRGIVVIPNVSYYTSGIFTNISSDQLRTELAVNFVNIWGILSRLIPQFNTAYKDKLQVIVCNPSLSKNLNVPYHSLEGLVSSLMDSLYQIMKNECSYLADVYQCHLGILNVAANASNYKYLTISGSHTMNSLCTPIYELLLSNDYIWFRFKRWLQGSTLYCGKGSIITNWLKTWTPVWILELI</sequence>
<protein>
    <submittedName>
        <fullName evidence="1">HGL197Cp</fullName>
    </submittedName>
</protein>
<dbReference type="STRING" id="45286.A0A109V0M8"/>
<dbReference type="AlphaFoldDB" id="A0A109V0M8"/>